<evidence type="ECO:0000313" key="1">
    <source>
        <dbReference type="EMBL" id="GFR04101.1"/>
    </source>
</evidence>
<reference evidence="1" key="1">
    <citation type="submission" date="2020-07" db="EMBL/GenBank/DDBJ databases">
        <title>Multicomponent nature underlies the extraordinary mechanical properties of spider dragline silk.</title>
        <authorList>
            <person name="Kono N."/>
            <person name="Nakamura H."/>
            <person name="Mori M."/>
            <person name="Yoshida Y."/>
            <person name="Ohtoshi R."/>
            <person name="Malay A.D."/>
            <person name="Moran D.A.P."/>
            <person name="Tomita M."/>
            <person name="Numata K."/>
            <person name="Arakawa K."/>
        </authorList>
    </citation>
    <scope>NUCLEOTIDE SEQUENCE</scope>
</reference>
<evidence type="ECO:0000313" key="2">
    <source>
        <dbReference type="Proteomes" id="UP000887116"/>
    </source>
</evidence>
<keyword evidence="2" id="KW-1185">Reference proteome</keyword>
<protein>
    <submittedName>
        <fullName evidence="1">Uncharacterized protein</fullName>
    </submittedName>
</protein>
<dbReference type="AlphaFoldDB" id="A0A8X6JEZ6"/>
<gene>
    <name evidence="1" type="ORF">TNCT_657011</name>
</gene>
<dbReference type="Proteomes" id="UP000887116">
    <property type="component" value="Unassembled WGS sequence"/>
</dbReference>
<comment type="caution">
    <text evidence="1">The sequence shown here is derived from an EMBL/GenBank/DDBJ whole genome shotgun (WGS) entry which is preliminary data.</text>
</comment>
<dbReference type="EMBL" id="BMAO01025647">
    <property type="protein sequence ID" value="GFR04101.1"/>
    <property type="molecule type" value="Genomic_DNA"/>
</dbReference>
<proteinExistence type="predicted"/>
<accession>A0A8X6JEZ6</accession>
<sequence>MQITSNVLIIRRAGCINISRSALWLANFSLQQAELESLWKTTSTDIPQIFTLSRGRHRYWKNKTQDYRHRLTVTCVHTNEQQLLNYLDLCAFLSMSCSQQQKRSRLPHLTVN</sequence>
<organism evidence="1 2">
    <name type="scientific">Trichonephila clavata</name>
    <name type="common">Joro spider</name>
    <name type="synonym">Nephila clavata</name>
    <dbReference type="NCBI Taxonomy" id="2740835"/>
    <lineage>
        <taxon>Eukaryota</taxon>
        <taxon>Metazoa</taxon>
        <taxon>Ecdysozoa</taxon>
        <taxon>Arthropoda</taxon>
        <taxon>Chelicerata</taxon>
        <taxon>Arachnida</taxon>
        <taxon>Araneae</taxon>
        <taxon>Araneomorphae</taxon>
        <taxon>Entelegynae</taxon>
        <taxon>Araneoidea</taxon>
        <taxon>Nephilidae</taxon>
        <taxon>Trichonephila</taxon>
    </lineage>
</organism>
<name>A0A8X6JEZ6_TRICU</name>